<gene>
    <name evidence="2" type="ORF">CC80DRAFT_570659</name>
</gene>
<name>A0A6A5UBQ6_9PLEO</name>
<protein>
    <submittedName>
        <fullName evidence="2">Uncharacterized protein</fullName>
    </submittedName>
</protein>
<dbReference type="Proteomes" id="UP000800035">
    <property type="component" value="Unassembled WGS sequence"/>
</dbReference>
<proteinExistence type="predicted"/>
<keyword evidence="3" id="KW-1185">Reference proteome</keyword>
<feature type="region of interest" description="Disordered" evidence="1">
    <location>
        <begin position="25"/>
        <end position="65"/>
    </location>
</feature>
<dbReference type="OrthoDB" id="5201563at2759"/>
<evidence type="ECO:0000313" key="3">
    <source>
        <dbReference type="Proteomes" id="UP000800035"/>
    </source>
</evidence>
<reference evidence="2" key="1">
    <citation type="journal article" date="2020" name="Stud. Mycol.">
        <title>101 Dothideomycetes genomes: a test case for predicting lifestyles and emergence of pathogens.</title>
        <authorList>
            <person name="Haridas S."/>
            <person name="Albert R."/>
            <person name="Binder M."/>
            <person name="Bloem J."/>
            <person name="Labutti K."/>
            <person name="Salamov A."/>
            <person name="Andreopoulos B."/>
            <person name="Baker S."/>
            <person name="Barry K."/>
            <person name="Bills G."/>
            <person name="Bluhm B."/>
            <person name="Cannon C."/>
            <person name="Castanera R."/>
            <person name="Culley D."/>
            <person name="Daum C."/>
            <person name="Ezra D."/>
            <person name="Gonzalez J."/>
            <person name="Henrissat B."/>
            <person name="Kuo A."/>
            <person name="Liang C."/>
            <person name="Lipzen A."/>
            <person name="Lutzoni F."/>
            <person name="Magnuson J."/>
            <person name="Mondo S."/>
            <person name="Nolan M."/>
            <person name="Ohm R."/>
            <person name="Pangilinan J."/>
            <person name="Park H.-J."/>
            <person name="Ramirez L."/>
            <person name="Alfaro M."/>
            <person name="Sun H."/>
            <person name="Tritt A."/>
            <person name="Yoshinaga Y."/>
            <person name="Zwiers L.-H."/>
            <person name="Turgeon B."/>
            <person name="Goodwin S."/>
            <person name="Spatafora J."/>
            <person name="Crous P."/>
            <person name="Grigoriev I."/>
        </authorList>
    </citation>
    <scope>NUCLEOTIDE SEQUENCE</scope>
    <source>
        <strain evidence="2">CBS 675.92</strain>
    </source>
</reference>
<feature type="compositionally biased region" description="Polar residues" evidence="1">
    <location>
        <begin position="28"/>
        <end position="38"/>
    </location>
</feature>
<organism evidence="2 3">
    <name type="scientific">Byssothecium circinans</name>
    <dbReference type="NCBI Taxonomy" id="147558"/>
    <lineage>
        <taxon>Eukaryota</taxon>
        <taxon>Fungi</taxon>
        <taxon>Dikarya</taxon>
        <taxon>Ascomycota</taxon>
        <taxon>Pezizomycotina</taxon>
        <taxon>Dothideomycetes</taxon>
        <taxon>Pleosporomycetidae</taxon>
        <taxon>Pleosporales</taxon>
        <taxon>Massarineae</taxon>
        <taxon>Massarinaceae</taxon>
        <taxon>Byssothecium</taxon>
    </lineage>
</organism>
<dbReference type="EMBL" id="ML976979">
    <property type="protein sequence ID" value="KAF1962603.1"/>
    <property type="molecule type" value="Genomic_DNA"/>
</dbReference>
<evidence type="ECO:0000313" key="2">
    <source>
        <dbReference type="EMBL" id="KAF1962603.1"/>
    </source>
</evidence>
<sequence>MSVTTTANPQTYNLQRVLADYDLHHTPETTPLDTTLNIHPSPPSASPRNPPNWPTDERRVPPYRPVNTDLVQSERRVYQNGIERSFVTVMFMGVFLEAVVWHTTLGRFWDIGYARGGEW</sequence>
<feature type="compositionally biased region" description="Pro residues" evidence="1">
    <location>
        <begin position="40"/>
        <end position="53"/>
    </location>
</feature>
<accession>A0A6A5UBQ6</accession>
<evidence type="ECO:0000256" key="1">
    <source>
        <dbReference type="SAM" id="MobiDB-lite"/>
    </source>
</evidence>
<dbReference type="AlphaFoldDB" id="A0A6A5UBQ6"/>